<protein>
    <submittedName>
        <fullName evidence="1">Helix-turn-helix domain-containing protein</fullName>
    </submittedName>
</protein>
<proteinExistence type="predicted"/>
<evidence type="ECO:0000313" key="1">
    <source>
        <dbReference type="EMBL" id="WXB93869.1"/>
    </source>
</evidence>
<evidence type="ECO:0000313" key="2">
    <source>
        <dbReference type="Proteomes" id="UP001387364"/>
    </source>
</evidence>
<name>A0ABZ2N8W0_9BACI</name>
<sequence length="251" mass="28024">MTIILDNYKLFENKADLNEAVRLHLVANKYELNATAIKTLEVISRHAVKHGGAAWLKIDTLAGLIGKSAPTARRAVALLECLGIVERIAYMRPKSGGNGGNIIRILVIDCPEVIDRQESEKPCGASVEQPNEPKETINLKSYKSIKELNTYNKPSSPYKPFKSLVTAFIGDGYNRLINRLYGVWIAQTSYLKSSFDADDLLQTGLFAVKATFQATKRKSIRNLVGYYNGVLDRMLDRLYLEGKHAMEDDLS</sequence>
<dbReference type="Proteomes" id="UP001387364">
    <property type="component" value="Chromosome"/>
</dbReference>
<accession>A0ABZ2N8W0</accession>
<organism evidence="1 2">
    <name type="scientific">Bacillus kandeliae</name>
    <dbReference type="NCBI Taxonomy" id="3129297"/>
    <lineage>
        <taxon>Bacteria</taxon>
        <taxon>Bacillati</taxon>
        <taxon>Bacillota</taxon>
        <taxon>Bacilli</taxon>
        <taxon>Bacillales</taxon>
        <taxon>Bacillaceae</taxon>
        <taxon>Bacillus</taxon>
    </lineage>
</organism>
<reference evidence="1 2" key="1">
    <citation type="submission" date="2024-02" db="EMBL/GenBank/DDBJ databases">
        <title>Seven novel Bacillus-like species.</title>
        <authorList>
            <person name="Liu G."/>
        </authorList>
    </citation>
    <scope>NUCLEOTIDE SEQUENCE [LARGE SCALE GENOMIC DNA]</scope>
    <source>
        <strain evidence="1 2">FJAT-52991</strain>
    </source>
</reference>
<keyword evidence="2" id="KW-1185">Reference proteome</keyword>
<dbReference type="EMBL" id="CP147404">
    <property type="protein sequence ID" value="WXB93869.1"/>
    <property type="molecule type" value="Genomic_DNA"/>
</dbReference>
<dbReference type="RefSeq" id="WP_338753400.1">
    <property type="nucleotide sequence ID" value="NZ_CP147404.1"/>
</dbReference>
<gene>
    <name evidence="1" type="ORF">WDJ61_04350</name>
</gene>
<dbReference type="Pfam" id="PF13730">
    <property type="entry name" value="HTH_36"/>
    <property type="match status" value="1"/>
</dbReference>